<dbReference type="SUPFAM" id="SSF55785">
    <property type="entry name" value="PYP-like sensor domain (PAS domain)"/>
    <property type="match status" value="1"/>
</dbReference>
<dbReference type="PROSITE" id="PS50125">
    <property type="entry name" value="GUANYLATE_CYCLASE_2"/>
    <property type="match status" value="1"/>
</dbReference>
<dbReference type="Proteomes" id="UP001470230">
    <property type="component" value="Unassembled WGS sequence"/>
</dbReference>
<feature type="transmembrane region" description="Helical" evidence="7">
    <location>
        <begin position="936"/>
        <end position="959"/>
    </location>
</feature>
<dbReference type="InterPro" id="IPR050401">
    <property type="entry name" value="Cyclic_nucleotide_synthase"/>
</dbReference>
<gene>
    <name evidence="9" type="ORF">M9Y10_026666</name>
</gene>
<reference evidence="9 10" key="1">
    <citation type="submission" date="2024-04" db="EMBL/GenBank/DDBJ databases">
        <title>Tritrichomonas musculus Genome.</title>
        <authorList>
            <person name="Alves-Ferreira E."/>
            <person name="Grigg M."/>
            <person name="Lorenzi H."/>
            <person name="Galac M."/>
        </authorList>
    </citation>
    <scope>NUCLEOTIDE SEQUENCE [LARGE SCALE GENOMIC DNA]</scope>
    <source>
        <strain evidence="9 10">EAF2021</strain>
    </source>
</reference>
<dbReference type="PANTHER" id="PTHR11920">
    <property type="entry name" value="GUANYLYL CYCLASE"/>
    <property type="match status" value="1"/>
</dbReference>
<feature type="transmembrane region" description="Helical" evidence="7">
    <location>
        <begin position="1151"/>
        <end position="1175"/>
    </location>
</feature>
<keyword evidence="6" id="KW-0456">Lyase</keyword>
<keyword evidence="10" id="KW-1185">Reference proteome</keyword>
<proteinExistence type="predicted"/>
<feature type="transmembrane region" description="Helical" evidence="7">
    <location>
        <begin position="626"/>
        <end position="650"/>
    </location>
</feature>
<feature type="transmembrane region" description="Helical" evidence="7">
    <location>
        <begin position="670"/>
        <end position="687"/>
    </location>
</feature>
<evidence type="ECO:0000256" key="4">
    <source>
        <dbReference type="ARBA" id="ARBA00022989"/>
    </source>
</evidence>
<feature type="transmembrane region" description="Helical" evidence="7">
    <location>
        <begin position="190"/>
        <end position="210"/>
    </location>
</feature>
<organism evidence="9 10">
    <name type="scientific">Tritrichomonas musculus</name>
    <dbReference type="NCBI Taxonomy" id="1915356"/>
    <lineage>
        <taxon>Eukaryota</taxon>
        <taxon>Metamonada</taxon>
        <taxon>Parabasalia</taxon>
        <taxon>Tritrichomonadida</taxon>
        <taxon>Tritrichomonadidae</taxon>
        <taxon>Tritrichomonas</taxon>
    </lineage>
</organism>
<evidence type="ECO:0000256" key="3">
    <source>
        <dbReference type="ARBA" id="ARBA00022741"/>
    </source>
</evidence>
<feature type="transmembrane region" description="Helical" evidence="7">
    <location>
        <begin position="287"/>
        <end position="308"/>
    </location>
</feature>
<accession>A0ABR2H6D5</accession>
<feature type="transmembrane region" description="Helical" evidence="7">
    <location>
        <begin position="87"/>
        <end position="103"/>
    </location>
</feature>
<evidence type="ECO:0000256" key="5">
    <source>
        <dbReference type="ARBA" id="ARBA00023136"/>
    </source>
</evidence>
<protein>
    <recommendedName>
        <fullName evidence="8">Guanylate cyclase domain-containing protein</fullName>
    </recommendedName>
</protein>
<evidence type="ECO:0000313" key="9">
    <source>
        <dbReference type="EMBL" id="KAK8841721.1"/>
    </source>
</evidence>
<dbReference type="PANTHER" id="PTHR11920:SF335">
    <property type="entry name" value="GUANYLATE CYCLASE"/>
    <property type="match status" value="1"/>
</dbReference>
<dbReference type="InterPro" id="IPR000014">
    <property type="entry name" value="PAS"/>
</dbReference>
<dbReference type="SMART" id="SM00044">
    <property type="entry name" value="CYCc"/>
    <property type="match status" value="1"/>
</dbReference>
<name>A0ABR2H6D5_9EUKA</name>
<keyword evidence="2 7" id="KW-0812">Transmembrane</keyword>
<dbReference type="SMART" id="SM00091">
    <property type="entry name" value="PAS"/>
    <property type="match status" value="1"/>
</dbReference>
<dbReference type="Gene3D" id="3.30.450.20">
    <property type="entry name" value="PAS domain"/>
    <property type="match status" value="1"/>
</dbReference>
<feature type="transmembrane region" description="Helical" evidence="7">
    <location>
        <begin position="314"/>
        <end position="335"/>
    </location>
</feature>
<keyword evidence="3" id="KW-0547">Nucleotide-binding</keyword>
<dbReference type="SUPFAM" id="SSF55073">
    <property type="entry name" value="Nucleotide cyclase"/>
    <property type="match status" value="1"/>
</dbReference>
<feature type="transmembrane region" description="Helical" evidence="7">
    <location>
        <begin position="222"/>
        <end position="243"/>
    </location>
</feature>
<dbReference type="InterPro" id="IPR001054">
    <property type="entry name" value="A/G_cyclase"/>
</dbReference>
<evidence type="ECO:0000256" key="7">
    <source>
        <dbReference type="SAM" id="Phobius"/>
    </source>
</evidence>
<keyword evidence="5 7" id="KW-0472">Membrane</keyword>
<feature type="domain" description="Guanylate cyclase" evidence="8">
    <location>
        <begin position="1375"/>
        <end position="1507"/>
    </location>
</feature>
<dbReference type="EMBL" id="JAPFFF010000040">
    <property type="protein sequence ID" value="KAK8841721.1"/>
    <property type="molecule type" value="Genomic_DNA"/>
</dbReference>
<feature type="transmembrane region" description="Helical" evidence="7">
    <location>
        <begin position="1118"/>
        <end position="1139"/>
    </location>
</feature>
<feature type="transmembrane region" description="Helical" evidence="7">
    <location>
        <begin position="839"/>
        <end position="862"/>
    </location>
</feature>
<feature type="transmembrane region" description="Helical" evidence="7">
    <location>
        <begin position="255"/>
        <end position="275"/>
    </location>
</feature>
<evidence type="ECO:0000313" key="10">
    <source>
        <dbReference type="Proteomes" id="UP001470230"/>
    </source>
</evidence>
<dbReference type="InterPro" id="IPR035965">
    <property type="entry name" value="PAS-like_dom_sf"/>
</dbReference>
<keyword evidence="4 7" id="KW-1133">Transmembrane helix</keyword>
<dbReference type="Pfam" id="PF00211">
    <property type="entry name" value="Guanylate_cyc"/>
    <property type="match status" value="1"/>
</dbReference>
<dbReference type="CDD" id="cd07302">
    <property type="entry name" value="CHD"/>
    <property type="match status" value="1"/>
</dbReference>
<feature type="transmembrane region" description="Helical" evidence="7">
    <location>
        <begin position="115"/>
        <end position="136"/>
    </location>
</feature>
<evidence type="ECO:0000259" key="8">
    <source>
        <dbReference type="PROSITE" id="PS50125"/>
    </source>
</evidence>
<evidence type="ECO:0000256" key="1">
    <source>
        <dbReference type="ARBA" id="ARBA00004370"/>
    </source>
</evidence>
<sequence length="1554" mass="175039">MKPDATVSNTNTITFASSSSEQKYGGILQKSAAKLFRKELSELVSFIYSVAPPFELVHRIVTFFRVLQLIGPSLFPGYLDFWKTDYISQKTLFIFSIFFYIIPPEVHDEASFPALLAYIIISGLAEIIFFASSKYFKKNANLPHSIPPSISFFISCFGFLLPPVAVELLASSFSQFVFSPEENKNVTRTIILLIISVILTVIYLYIFIMFGLQVLTFQPMSLITVCTMPQIIIISSGLIINLLVGFSEFANAKTTIGFCCINAVVYVGTAFTCVFKGGLVNPFDSKLLLGSCMTGFATSVVMAIFMALEKDATFIIIALFIAFEIVFYLISSFLYRKMVLNRLKTLDLIADEVEYFEHVKSVNHFINLTVTGFAELHPICLNWSLLKMGIEKWPKSGSVWFVYAKFVAVFPEETQTLAWIFRSVTVNKVKGIEARTVKGQSLSIARQREVNLSPDLKTKLNSCTKHVTNAKHRLRNVWDMSIQGNISDMEMATKRVIKVIKKCDGDLLHILRLFPNNRFVTRQYARFCKELLADYETCADMIEKSRLLQRNIKINKDQSHEYGLLAFPNLPEKLDVSNQMLVSPATTTEMTSSVIDIDETDNENQEREESSFFLNRIEKLRIPSTCGMTVISLILYIVLFAIPVIVILLIIPGFIDDLVQPLQYMNDISMARTIMYQIIGFGLQAFMELKGEFPEPNGTDRSVLPLNFGSTFKTYEQLSYLCKQMTLTMEKLDQFRSYKKANSHMDQAKAEIFQPTLNYTYYSKTNATFKMISITSALSDIVSQQRELITGNSVSDDFVNTSAILNPSTSMTSIADKFNSALSLMVQFITDNDNETEKLITYILIAAVVVSIIIFVVCAIAGERWVESNKQESFRCLTSLPKNEVSQLAENLRILKKETENSTATQTQNNETNKQEENILKMFMTGGTNGNSHDSFYIISLLMIIMVLQVISIVLLLITMKDISKNLRRNSPHLDYLQGMYANLVAATTCITSLIGFNNPNTTIFNINKEGLLERINLRLGTTRDYYNLARYGGSSIDDPPFAAYQEYIETVDDVFKCEDPLQLTTDFKQATLCYTADDLIILTEGVYRSYTIPYRCDEFGNYEFLPNNDKFRIIWDLLIYPVYDIFIFPMSSGIIQTISDDLDEIFKGKIIIIVILLVLGFIFEAIFLFIIFGIDSYIRGVLKLLLHCQPQVLAHSSKVMEVLNGNFKRNKGENGTRTTKFYQAVCEELPDPIIICDQQQIIQSTNRAASRIFTEKTINEVLNHPLSDFLSTSKFEGNVQSLLSIQPQKPATETLKFVSPETESIINIEASSMIINDGIVVILRDVTQTVRYNTLIKEERLKSDKLLGSILPASLVPRVQAGEKNISFAVQSATIVFMDIVSFTPWCGSLPAEKVMSTLNRLFMKDDNLVAKYSTMTKIKCIGDCYMAAGGIFSEVNQPAVHAKEVVNFGLDALDAISDLNKELNESLRIRVGINSGGPIVAGVLGVGKPTFEILGPAINMAQQMEHHGVPSQVHISRSVYELIYGDSYDIKERGQIEVKNGTVVTYLVNRKK</sequence>
<feature type="transmembrane region" description="Helical" evidence="7">
    <location>
        <begin position="148"/>
        <end position="170"/>
    </location>
</feature>
<evidence type="ECO:0000256" key="6">
    <source>
        <dbReference type="ARBA" id="ARBA00023239"/>
    </source>
</evidence>
<dbReference type="InterPro" id="IPR029787">
    <property type="entry name" value="Nucleotide_cyclase"/>
</dbReference>
<comment type="caution">
    <text evidence="9">The sequence shown here is derived from an EMBL/GenBank/DDBJ whole genome shotgun (WGS) entry which is preliminary data.</text>
</comment>
<evidence type="ECO:0000256" key="2">
    <source>
        <dbReference type="ARBA" id="ARBA00022692"/>
    </source>
</evidence>
<comment type="subcellular location">
    <subcellularLocation>
        <location evidence="1">Membrane</location>
    </subcellularLocation>
</comment>
<dbReference type="Gene3D" id="3.30.70.1230">
    <property type="entry name" value="Nucleotide cyclase"/>
    <property type="match status" value="1"/>
</dbReference>